<feature type="transmembrane region" description="Helical" evidence="6">
    <location>
        <begin position="21"/>
        <end position="41"/>
    </location>
</feature>
<keyword evidence="4 6" id="KW-0472">Membrane</keyword>
<organism evidence="8 9">
    <name type="scientific">Streptomyces griseus</name>
    <dbReference type="NCBI Taxonomy" id="1911"/>
    <lineage>
        <taxon>Bacteria</taxon>
        <taxon>Bacillati</taxon>
        <taxon>Actinomycetota</taxon>
        <taxon>Actinomycetes</taxon>
        <taxon>Kitasatosporales</taxon>
        <taxon>Streptomycetaceae</taxon>
        <taxon>Streptomyces</taxon>
    </lineage>
</organism>
<keyword evidence="2 6" id="KW-0812">Transmembrane</keyword>
<keyword evidence="5" id="KW-0046">Antibiotic resistance</keyword>
<evidence type="ECO:0000256" key="2">
    <source>
        <dbReference type="ARBA" id="ARBA00022692"/>
    </source>
</evidence>
<dbReference type="InterPro" id="IPR051784">
    <property type="entry name" value="Nod_factor_ABC_transporter"/>
</dbReference>
<keyword evidence="6" id="KW-1003">Cell membrane</keyword>
<feature type="transmembrane region" description="Helical" evidence="6">
    <location>
        <begin position="136"/>
        <end position="157"/>
    </location>
</feature>
<evidence type="ECO:0000313" key="8">
    <source>
        <dbReference type="EMBL" id="SUO93192.1"/>
    </source>
</evidence>
<accession>A0A380MLJ9</accession>
<dbReference type="AlphaFoldDB" id="A0A380MLJ9"/>
<protein>
    <recommendedName>
        <fullName evidence="6">Transport permease protein</fullName>
    </recommendedName>
</protein>
<dbReference type="Pfam" id="PF01061">
    <property type="entry name" value="ABC2_membrane"/>
    <property type="match status" value="1"/>
</dbReference>
<sequence>MSEALTLAGRCLRMNRRDPEALIMAILLPVMLMLVFVYFFGGAIDTGTAYVTYVVPGLLVLCAGYGSAGTAMRVTEDMRTGVVDRFRSMGVTGTPVLAGHVAASVVRNVLATAMVLSVAVLIGFRPAADPLAWPAAAGLLLAYLVAVSWLAACVGLLARTPEGASGFTFFLMFLPYPSSAFVPIETMPTWLHAFAEHQPVTPLIESLRALLLDEPLGSAPWAALAWCGGILLIAVAASNALFRFRTR</sequence>
<dbReference type="PANTHER" id="PTHR43229">
    <property type="entry name" value="NODULATION PROTEIN J"/>
    <property type="match status" value="1"/>
</dbReference>
<evidence type="ECO:0000256" key="6">
    <source>
        <dbReference type="RuleBase" id="RU361157"/>
    </source>
</evidence>
<gene>
    <name evidence="8" type="primary">drrB_1</name>
    <name evidence="8" type="ORF">NCTC7807_00248</name>
</gene>
<dbReference type="InterPro" id="IPR047817">
    <property type="entry name" value="ABC2_TM_bact-type"/>
</dbReference>
<dbReference type="RefSeq" id="WP_100456442.1">
    <property type="nucleotide sequence ID" value="NZ_UHID01000001.1"/>
</dbReference>
<evidence type="ECO:0000259" key="7">
    <source>
        <dbReference type="PROSITE" id="PS51012"/>
    </source>
</evidence>
<dbReference type="GO" id="GO:0046677">
    <property type="term" value="P:response to antibiotic"/>
    <property type="evidence" value="ECO:0007669"/>
    <property type="project" value="UniProtKB-KW"/>
</dbReference>
<dbReference type="PIRSF" id="PIRSF006648">
    <property type="entry name" value="DrrB"/>
    <property type="match status" value="1"/>
</dbReference>
<dbReference type="GO" id="GO:0140359">
    <property type="term" value="F:ABC-type transporter activity"/>
    <property type="evidence" value="ECO:0007669"/>
    <property type="project" value="InterPro"/>
</dbReference>
<proteinExistence type="inferred from homology"/>
<feature type="transmembrane region" description="Helical" evidence="6">
    <location>
        <begin position="96"/>
        <end position="124"/>
    </location>
</feature>
<evidence type="ECO:0000256" key="1">
    <source>
        <dbReference type="ARBA" id="ARBA00004141"/>
    </source>
</evidence>
<dbReference type="GeneID" id="95072581"/>
<keyword evidence="3 6" id="KW-1133">Transmembrane helix</keyword>
<comment type="subcellular location">
    <subcellularLocation>
        <location evidence="6">Cell membrane</location>
        <topology evidence="6">Multi-pass membrane protein</topology>
    </subcellularLocation>
    <subcellularLocation>
        <location evidence="1">Membrane</location>
        <topology evidence="1">Multi-pass membrane protein</topology>
    </subcellularLocation>
</comment>
<evidence type="ECO:0000256" key="5">
    <source>
        <dbReference type="ARBA" id="ARBA00023251"/>
    </source>
</evidence>
<dbReference type="InterPro" id="IPR013525">
    <property type="entry name" value="ABC2_TM"/>
</dbReference>
<evidence type="ECO:0000313" key="9">
    <source>
        <dbReference type="Proteomes" id="UP000254150"/>
    </source>
</evidence>
<feature type="domain" description="ABC transmembrane type-2" evidence="7">
    <location>
        <begin position="20"/>
        <end position="245"/>
    </location>
</feature>
<feature type="transmembrane region" description="Helical" evidence="6">
    <location>
        <begin position="221"/>
        <end position="242"/>
    </location>
</feature>
<dbReference type="Proteomes" id="UP000254150">
    <property type="component" value="Unassembled WGS sequence"/>
</dbReference>
<feature type="transmembrane region" description="Helical" evidence="6">
    <location>
        <begin position="53"/>
        <end position="75"/>
    </location>
</feature>
<dbReference type="GO" id="GO:0043190">
    <property type="term" value="C:ATP-binding cassette (ABC) transporter complex"/>
    <property type="evidence" value="ECO:0007669"/>
    <property type="project" value="InterPro"/>
</dbReference>
<dbReference type="EMBL" id="UHID01000001">
    <property type="protein sequence ID" value="SUO93192.1"/>
    <property type="molecule type" value="Genomic_DNA"/>
</dbReference>
<dbReference type="PANTHER" id="PTHR43229:SF2">
    <property type="entry name" value="NODULATION PROTEIN J"/>
    <property type="match status" value="1"/>
</dbReference>
<comment type="similarity">
    <text evidence="6">Belongs to the ABC-2 integral membrane protein family.</text>
</comment>
<evidence type="ECO:0000256" key="4">
    <source>
        <dbReference type="ARBA" id="ARBA00023136"/>
    </source>
</evidence>
<dbReference type="InterPro" id="IPR000412">
    <property type="entry name" value="ABC_2_transport"/>
</dbReference>
<name>A0A380MLJ9_STRGR</name>
<evidence type="ECO:0000256" key="3">
    <source>
        <dbReference type="ARBA" id="ARBA00022989"/>
    </source>
</evidence>
<reference evidence="8 9" key="1">
    <citation type="submission" date="2018-06" db="EMBL/GenBank/DDBJ databases">
        <authorList>
            <consortium name="Pathogen Informatics"/>
            <person name="Doyle S."/>
        </authorList>
    </citation>
    <scope>NUCLEOTIDE SEQUENCE [LARGE SCALE GENOMIC DNA]</scope>
    <source>
        <strain evidence="8 9">NCTC7807</strain>
    </source>
</reference>
<dbReference type="PROSITE" id="PS51012">
    <property type="entry name" value="ABC_TM2"/>
    <property type="match status" value="1"/>
</dbReference>
<keyword evidence="6" id="KW-0813">Transport</keyword>
<feature type="transmembrane region" description="Helical" evidence="6">
    <location>
        <begin position="164"/>
        <end position="184"/>
    </location>
</feature>